<dbReference type="NCBIfam" id="TIGR01617">
    <property type="entry name" value="arsC_related"/>
    <property type="match status" value="1"/>
</dbReference>
<reference evidence="2 3" key="1">
    <citation type="submission" date="2007-09" db="EMBL/GenBank/DDBJ databases">
        <title>Draft genome sequence of Eubacterium dolichum (DSM 3991).</title>
        <authorList>
            <person name="Sudarsanam P."/>
            <person name="Ley R."/>
            <person name="Guruge J."/>
            <person name="Turnbaugh P.J."/>
            <person name="Mahowald M."/>
            <person name="Liep D."/>
            <person name="Gordon J."/>
        </authorList>
    </citation>
    <scope>NUCLEOTIDE SEQUENCE [LARGE SCALE GENOMIC DNA]</scope>
    <source>
        <strain evidence="2 3">DSM 3991</strain>
    </source>
</reference>
<evidence type="ECO:0000313" key="2">
    <source>
        <dbReference type="EMBL" id="EDP10165.1"/>
    </source>
</evidence>
<organism evidence="2 3">
    <name type="scientific">Amedibacillus dolichus DSM 3991</name>
    <dbReference type="NCBI Taxonomy" id="428127"/>
    <lineage>
        <taxon>Bacteria</taxon>
        <taxon>Bacillati</taxon>
        <taxon>Bacillota</taxon>
        <taxon>Erysipelotrichia</taxon>
        <taxon>Erysipelotrichales</taxon>
        <taxon>Erysipelotrichaceae</taxon>
        <taxon>Amedibacillus</taxon>
    </lineage>
</organism>
<dbReference type="CDD" id="cd03036">
    <property type="entry name" value="ArsC_like"/>
    <property type="match status" value="1"/>
</dbReference>
<protein>
    <submittedName>
        <fullName evidence="2">Transcriptional regulator, Spx/MgsR family</fullName>
    </submittedName>
</protein>
<dbReference type="InterPro" id="IPR006504">
    <property type="entry name" value="Tscrpt_reg_Spx/MgsR"/>
</dbReference>
<comment type="caution">
    <text evidence="2">The sequence shown here is derived from an EMBL/GenBank/DDBJ whole genome shotgun (WGS) entry which is preliminary data.</text>
</comment>
<proteinExistence type="inferred from homology"/>
<evidence type="ECO:0000256" key="1">
    <source>
        <dbReference type="PROSITE-ProRule" id="PRU01282"/>
    </source>
</evidence>
<dbReference type="Gene3D" id="3.40.30.10">
    <property type="entry name" value="Glutaredoxin"/>
    <property type="match status" value="1"/>
</dbReference>
<dbReference type="Proteomes" id="UP000004090">
    <property type="component" value="Unassembled WGS sequence"/>
</dbReference>
<name>A8RF89_9FIRM</name>
<dbReference type="PROSITE" id="PS51353">
    <property type="entry name" value="ARSC"/>
    <property type="match status" value="1"/>
</dbReference>
<dbReference type="eggNOG" id="COG1393">
    <property type="taxonomic scope" value="Bacteria"/>
</dbReference>
<dbReference type="PANTHER" id="PTHR30041:SF8">
    <property type="entry name" value="PROTEIN YFFB"/>
    <property type="match status" value="1"/>
</dbReference>
<reference evidence="2 3" key="2">
    <citation type="submission" date="2007-09" db="EMBL/GenBank/DDBJ databases">
        <authorList>
            <person name="Fulton L."/>
            <person name="Clifton S."/>
            <person name="Fulton B."/>
            <person name="Xu J."/>
            <person name="Minx P."/>
            <person name="Pepin K.H."/>
            <person name="Johnson M."/>
            <person name="Thiruvilangam P."/>
            <person name="Bhonagiri V."/>
            <person name="Nash W.E."/>
            <person name="Mardis E.R."/>
            <person name="Wilson R.K."/>
        </authorList>
    </citation>
    <scope>NUCLEOTIDE SEQUENCE [LARGE SCALE GENOMIC DNA]</scope>
    <source>
        <strain evidence="2 3">DSM 3991</strain>
    </source>
</reference>
<dbReference type="InterPro" id="IPR006660">
    <property type="entry name" value="Arsenate_reductase-like"/>
</dbReference>
<dbReference type="EMBL" id="ABAW02000025">
    <property type="protein sequence ID" value="EDP10165.1"/>
    <property type="molecule type" value="Genomic_DNA"/>
</dbReference>
<dbReference type="HOGENOM" id="CLU_116644_2_0_9"/>
<comment type="similarity">
    <text evidence="1">Belongs to the ArsC family.</text>
</comment>
<dbReference type="STRING" id="428127.EUBDOL_02179"/>
<dbReference type="InterPro" id="IPR036249">
    <property type="entry name" value="Thioredoxin-like_sf"/>
</dbReference>
<sequence>MITYRFHSTPTFFFLFYHTKGNVFAKTSKSYYHYERKRGLLMLFIEYPPCSTCKKAKKYLTDHHIAFEARHIVENNPSYKELALWHKQSQLPLKKFFNTSGKLYKEMQLKDKLKDMSEEEQLQLLASNGMLVKRPLLIHENTVLVGFKEEDYQSLCQ</sequence>
<dbReference type="Pfam" id="PF03960">
    <property type="entry name" value="ArsC"/>
    <property type="match status" value="1"/>
</dbReference>
<gene>
    <name evidence="2" type="ORF">EUBDOL_02179</name>
</gene>
<dbReference type="AlphaFoldDB" id="A8RF89"/>
<accession>A8RF89</accession>
<evidence type="ECO:0000313" key="3">
    <source>
        <dbReference type="Proteomes" id="UP000004090"/>
    </source>
</evidence>
<dbReference type="SUPFAM" id="SSF52833">
    <property type="entry name" value="Thioredoxin-like"/>
    <property type="match status" value="1"/>
</dbReference>
<dbReference type="PANTHER" id="PTHR30041">
    <property type="entry name" value="ARSENATE REDUCTASE"/>
    <property type="match status" value="1"/>
</dbReference>